<keyword evidence="11" id="KW-1185">Reference proteome</keyword>
<keyword evidence="6 8" id="KW-1133">Transmembrane helix</keyword>
<dbReference type="Pfam" id="PF19055">
    <property type="entry name" value="ABC2_membrane_7"/>
    <property type="match status" value="1"/>
</dbReference>
<dbReference type="PANTHER" id="PTHR48041:SF94">
    <property type="entry name" value="ABC TRANSPORTER G FAMILY MEMBER 22"/>
    <property type="match status" value="1"/>
</dbReference>
<dbReference type="CDD" id="cd03213">
    <property type="entry name" value="ABCG_EPDR"/>
    <property type="match status" value="1"/>
</dbReference>
<reference evidence="10" key="1">
    <citation type="submission" date="2022-10" db="EMBL/GenBank/DDBJ databases">
        <authorList>
            <person name="Hyden B.L."/>
            <person name="Feng K."/>
            <person name="Yates T."/>
            <person name="Jawdy S."/>
            <person name="Smart L.B."/>
            <person name="Muchero W."/>
        </authorList>
    </citation>
    <scope>NUCLEOTIDE SEQUENCE</scope>
    <source>
        <tissue evidence="10">Shoot tip</tissue>
    </source>
</reference>
<evidence type="ECO:0000256" key="2">
    <source>
        <dbReference type="ARBA" id="ARBA00022448"/>
    </source>
</evidence>
<dbReference type="Pfam" id="PF00005">
    <property type="entry name" value="ABC_tran"/>
    <property type="match status" value="1"/>
</dbReference>
<dbReference type="InterPro" id="IPR017871">
    <property type="entry name" value="ABC_transporter-like_CS"/>
</dbReference>
<feature type="domain" description="ABC transporter" evidence="9">
    <location>
        <begin position="27"/>
        <end position="273"/>
    </location>
</feature>
<sequence length="621" mass="69325">MVFAAEDLEAGTRKPKFQTEPTLPIYLKFTDVTYKVIIKGMTSTEEKDILYGISGSVDPGEVLALMGPSGSGKTTLLNLIGGRLNQTTVGGSFTFNDQPYSKFLKSRIGFVTQDDVLFPHLTVKETLTYAALLRLPKTLTKEQKQKRAIDVISELGLERCQDTMIGGSFVRGVSGGERKRVCIGNEIIINPSLLFLDEPTSGLDSTTALRIVQLLQDIAEGGKTVVTTIHQPSSRLFHKFDKLILLGKGSLLYFGKASEAMLYFSSIGCSPLIAMNPAEFLLDLANGNINDVSVPSELEDKVQIGNSKAETTNGKPSPAVVHEYLVEAYETRVADKEKKKLMVPIPLDEEVKSKVSSRKRQWGASWWEQYTILFCRGIKERRHDYFSWLRITQVLSTAIILGLLWWKSDSRSPKDLQDQAGLLFFIAVFWGFFPVFTAIFTFPQERAMLSKERAADMYRLSAYFLARTTSDLPLDLILPVLFLLVVYFMAGLRLSVARFFLTMLTVFLSIVAAQGLGLAIGATLMDLKRATTLASVTVMTFMLAGGYFVKKVPVFVSWIRYMSFNYHTYKLLLKVQYEHMTPAINGIRIDSGLTEVSALVAMVFGYRLLAYISLRRMNLGA</sequence>
<protein>
    <recommendedName>
        <fullName evidence="9">ABC transporter domain-containing protein</fullName>
    </recommendedName>
</protein>
<comment type="caution">
    <text evidence="10">The sequence shown here is derived from an EMBL/GenBank/DDBJ whole genome shotgun (WGS) entry which is preliminary data.</text>
</comment>
<gene>
    <name evidence="10" type="ORF">OIU77_017762</name>
</gene>
<dbReference type="EMBL" id="JAPFFI010000027">
    <property type="protein sequence ID" value="KAJ6303947.1"/>
    <property type="molecule type" value="Genomic_DNA"/>
</dbReference>
<keyword evidence="7 8" id="KW-0472">Membrane</keyword>
<dbReference type="InterPro" id="IPR013525">
    <property type="entry name" value="ABC2_TM"/>
</dbReference>
<reference evidence="10" key="2">
    <citation type="journal article" date="2023" name="Int. J. Mol. Sci.">
        <title>De Novo Assembly and Annotation of 11 Diverse Shrub Willow (Salix) Genomes Reveals Novel Gene Organization in Sex-Linked Regions.</title>
        <authorList>
            <person name="Hyden B."/>
            <person name="Feng K."/>
            <person name="Yates T.B."/>
            <person name="Jawdy S."/>
            <person name="Cereghino C."/>
            <person name="Smart L.B."/>
            <person name="Muchero W."/>
        </authorList>
    </citation>
    <scope>NUCLEOTIDE SEQUENCE</scope>
    <source>
        <tissue evidence="10">Shoot tip</tissue>
    </source>
</reference>
<feature type="transmembrane region" description="Helical" evidence="8">
    <location>
        <begin position="464"/>
        <end position="490"/>
    </location>
</feature>
<dbReference type="InterPro" id="IPR003439">
    <property type="entry name" value="ABC_transporter-like_ATP-bd"/>
</dbReference>
<evidence type="ECO:0000256" key="5">
    <source>
        <dbReference type="ARBA" id="ARBA00022840"/>
    </source>
</evidence>
<proteinExistence type="predicted"/>
<evidence type="ECO:0000256" key="1">
    <source>
        <dbReference type="ARBA" id="ARBA00004141"/>
    </source>
</evidence>
<dbReference type="InterPro" id="IPR050352">
    <property type="entry name" value="ABCG_transporters"/>
</dbReference>
<keyword evidence="5" id="KW-0067">ATP-binding</keyword>
<dbReference type="InterPro" id="IPR027417">
    <property type="entry name" value="P-loop_NTPase"/>
</dbReference>
<feature type="transmembrane region" description="Helical" evidence="8">
    <location>
        <begin position="388"/>
        <end position="408"/>
    </location>
</feature>
<dbReference type="PROSITE" id="PS50893">
    <property type="entry name" value="ABC_TRANSPORTER_2"/>
    <property type="match status" value="1"/>
</dbReference>
<name>A0ABQ8ZQ16_9ROSI</name>
<feature type="transmembrane region" description="Helical" evidence="8">
    <location>
        <begin position="496"/>
        <end position="518"/>
    </location>
</feature>
<comment type="subcellular location">
    <subcellularLocation>
        <location evidence="1">Membrane</location>
        <topology evidence="1">Multi-pass membrane protein</topology>
    </subcellularLocation>
</comment>
<evidence type="ECO:0000256" key="6">
    <source>
        <dbReference type="ARBA" id="ARBA00022989"/>
    </source>
</evidence>
<keyword evidence="2" id="KW-0813">Transport</keyword>
<dbReference type="PROSITE" id="PS00211">
    <property type="entry name" value="ABC_TRANSPORTER_1"/>
    <property type="match status" value="1"/>
</dbReference>
<dbReference type="InterPro" id="IPR003593">
    <property type="entry name" value="AAA+_ATPase"/>
</dbReference>
<evidence type="ECO:0000313" key="10">
    <source>
        <dbReference type="EMBL" id="KAJ6303947.1"/>
    </source>
</evidence>
<keyword evidence="3 8" id="KW-0812">Transmembrane</keyword>
<feature type="transmembrane region" description="Helical" evidence="8">
    <location>
        <begin position="530"/>
        <end position="549"/>
    </location>
</feature>
<evidence type="ECO:0000313" key="11">
    <source>
        <dbReference type="Proteomes" id="UP001141253"/>
    </source>
</evidence>
<keyword evidence="4" id="KW-0547">Nucleotide-binding</keyword>
<dbReference type="InterPro" id="IPR043926">
    <property type="entry name" value="ABCG_dom"/>
</dbReference>
<dbReference type="PANTHER" id="PTHR48041">
    <property type="entry name" value="ABC TRANSPORTER G FAMILY MEMBER 28"/>
    <property type="match status" value="1"/>
</dbReference>
<feature type="transmembrane region" description="Helical" evidence="8">
    <location>
        <begin position="420"/>
        <end position="443"/>
    </location>
</feature>
<evidence type="ECO:0000256" key="3">
    <source>
        <dbReference type="ARBA" id="ARBA00022692"/>
    </source>
</evidence>
<evidence type="ECO:0000256" key="8">
    <source>
        <dbReference type="SAM" id="Phobius"/>
    </source>
</evidence>
<dbReference type="Proteomes" id="UP001141253">
    <property type="component" value="Chromosome 16"/>
</dbReference>
<evidence type="ECO:0000259" key="9">
    <source>
        <dbReference type="PROSITE" id="PS50893"/>
    </source>
</evidence>
<dbReference type="SUPFAM" id="SSF52540">
    <property type="entry name" value="P-loop containing nucleoside triphosphate hydrolases"/>
    <property type="match status" value="1"/>
</dbReference>
<evidence type="ECO:0000256" key="7">
    <source>
        <dbReference type="ARBA" id="ARBA00023136"/>
    </source>
</evidence>
<accession>A0ABQ8ZQ16</accession>
<dbReference type="Gene3D" id="3.40.50.300">
    <property type="entry name" value="P-loop containing nucleotide triphosphate hydrolases"/>
    <property type="match status" value="1"/>
</dbReference>
<evidence type="ECO:0000256" key="4">
    <source>
        <dbReference type="ARBA" id="ARBA00022741"/>
    </source>
</evidence>
<organism evidence="10 11">
    <name type="scientific">Salix suchowensis</name>
    <dbReference type="NCBI Taxonomy" id="1278906"/>
    <lineage>
        <taxon>Eukaryota</taxon>
        <taxon>Viridiplantae</taxon>
        <taxon>Streptophyta</taxon>
        <taxon>Embryophyta</taxon>
        <taxon>Tracheophyta</taxon>
        <taxon>Spermatophyta</taxon>
        <taxon>Magnoliopsida</taxon>
        <taxon>eudicotyledons</taxon>
        <taxon>Gunneridae</taxon>
        <taxon>Pentapetalae</taxon>
        <taxon>rosids</taxon>
        <taxon>fabids</taxon>
        <taxon>Malpighiales</taxon>
        <taxon>Salicaceae</taxon>
        <taxon>Saliceae</taxon>
        <taxon>Salix</taxon>
    </lineage>
</organism>
<dbReference type="SMART" id="SM00382">
    <property type="entry name" value="AAA"/>
    <property type="match status" value="1"/>
</dbReference>
<dbReference type="Pfam" id="PF01061">
    <property type="entry name" value="ABC2_membrane"/>
    <property type="match status" value="1"/>
</dbReference>